<dbReference type="Gene3D" id="3.40.50.1110">
    <property type="entry name" value="SGNH hydrolase"/>
    <property type="match status" value="2"/>
</dbReference>
<keyword evidence="1" id="KW-0378">Hydrolase</keyword>
<name>A0A6A3B9F7_HIBSY</name>
<feature type="signal peptide" evidence="2">
    <location>
        <begin position="1"/>
        <end position="20"/>
    </location>
</feature>
<reference evidence="3" key="1">
    <citation type="submission" date="2019-09" db="EMBL/GenBank/DDBJ databases">
        <title>Draft genome information of white flower Hibiscus syriacus.</title>
        <authorList>
            <person name="Kim Y.-M."/>
        </authorList>
    </citation>
    <scope>NUCLEOTIDE SEQUENCE [LARGE SCALE GENOMIC DNA]</scope>
    <source>
        <strain evidence="3">YM2019G1</strain>
    </source>
</reference>
<dbReference type="PANTHER" id="PTHR45648:SF106">
    <property type="entry name" value="ANTHER-SPECIFIC PROLINE-RICH PROTEIN APG"/>
    <property type="match status" value="1"/>
</dbReference>
<protein>
    <recommendedName>
        <fullName evidence="5">GDSL esterase/lipase</fullName>
    </recommendedName>
</protein>
<evidence type="ECO:0000313" key="3">
    <source>
        <dbReference type="EMBL" id="KAE8713690.1"/>
    </source>
</evidence>
<keyword evidence="4" id="KW-1185">Reference proteome</keyword>
<comment type="caution">
    <text evidence="3">The sequence shown here is derived from an EMBL/GenBank/DDBJ whole genome shotgun (WGS) entry which is preliminary data.</text>
</comment>
<dbReference type="InterPro" id="IPR051058">
    <property type="entry name" value="GDSL_Est/Lipase"/>
</dbReference>
<evidence type="ECO:0008006" key="5">
    <source>
        <dbReference type="Google" id="ProtNLM"/>
    </source>
</evidence>
<dbReference type="InterPro" id="IPR036514">
    <property type="entry name" value="SGNH_hydro_sf"/>
</dbReference>
<feature type="chain" id="PRO_5025549537" description="GDSL esterase/lipase" evidence="2">
    <location>
        <begin position="21"/>
        <end position="226"/>
    </location>
</feature>
<dbReference type="Proteomes" id="UP000436088">
    <property type="component" value="Unassembled WGS sequence"/>
</dbReference>
<keyword evidence="2" id="KW-0732">Signal</keyword>
<evidence type="ECO:0000256" key="1">
    <source>
        <dbReference type="ARBA" id="ARBA00022801"/>
    </source>
</evidence>
<dbReference type="AlphaFoldDB" id="A0A6A3B9F7"/>
<evidence type="ECO:0000313" key="4">
    <source>
        <dbReference type="Proteomes" id="UP000436088"/>
    </source>
</evidence>
<evidence type="ECO:0000256" key="2">
    <source>
        <dbReference type="SAM" id="SignalP"/>
    </source>
</evidence>
<dbReference type="EMBL" id="VEPZ02000876">
    <property type="protein sequence ID" value="KAE8713690.1"/>
    <property type="molecule type" value="Genomic_DNA"/>
</dbReference>
<gene>
    <name evidence="3" type="ORF">F3Y22_tig00110206pilonHSYRG00336</name>
</gene>
<dbReference type="PANTHER" id="PTHR45648">
    <property type="entry name" value="GDSL LIPASE/ACYLHYDROLASE FAMILY PROTEIN (AFU_ORTHOLOGUE AFUA_4G14700)"/>
    <property type="match status" value="1"/>
</dbReference>
<accession>A0A6A3B9F7</accession>
<proteinExistence type="predicted"/>
<organism evidence="3 4">
    <name type="scientific">Hibiscus syriacus</name>
    <name type="common">Rose of Sharon</name>
    <dbReference type="NCBI Taxonomy" id="106335"/>
    <lineage>
        <taxon>Eukaryota</taxon>
        <taxon>Viridiplantae</taxon>
        <taxon>Streptophyta</taxon>
        <taxon>Embryophyta</taxon>
        <taxon>Tracheophyta</taxon>
        <taxon>Spermatophyta</taxon>
        <taxon>Magnoliopsida</taxon>
        <taxon>eudicotyledons</taxon>
        <taxon>Gunneridae</taxon>
        <taxon>Pentapetalae</taxon>
        <taxon>rosids</taxon>
        <taxon>malvids</taxon>
        <taxon>Malvales</taxon>
        <taxon>Malvaceae</taxon>
        <taxon>Malvoideae</taxon>
        <taxon>Hibiscus</taxon>
    </lineage>
</organism>
<dbReference type="GO" id="GO:0016787">
    <property type="term" value="F:hydrolase activity"/>
    <property type="evidence" value="ECO:0007669"/>
    <property type="project" value="UniProtKB-KW"/>
</dbReference>
<sequence length="226" mass="25285">MYRRNFSFFFFFLLMVCVWSWRMEFPEAQMVPAVYVLGDSLVDVGNNDHLPVSFAKANFPPNGVDFPTKKPTGRFCNGKNAADLIVHRPISLSDTNNASFINGVSFASGGAGIFNGTDRILEKYSPTIRGLDGQHLKELLKRLYEFGARKFFLAGFSEIKSACCGLGDLRAEVACVPISRYCSNRKNHVFWDLYHPTEATVRIFVDTFDGSSPVCVPMNLRQLVSA</sequence>